<dbReference type="InterPro" id="IPR021255">
    <property type="entry name" value="DUF2807"/>
</dbReference>
<dbReference type="Gene3D" id="2.160.20.120">
    <property type="match status" value="1"/>
</dbReference>
<comment type="caution">
    <text evidence="4">The sequence shown here is derived from an EMBL/GenBank/DDBJ whole genome shotgun (WGS) entry which is preliminary data.</text>
</comment>
<proteinExistence type="predicted"/>
<evidence type="ECO:0000259" key="3">
    <source>
        <dbReference type="Pfam" id="PF10988"/>
    </source>
</evidence>
<sequence>MKKLLLLCLAVASTATANAQWFGNEKVKGNGNVTTVERSTDSYDAVGVAGFFDVELIAGKEGKITITAEENLIPHIETEVKNGSLQIKTEKGYDLSTSRNNSILIIVPFESIDAVSLAGSGDVTTKNIIKAKDFKASLAGSGDLTLDIESTSVESHLAGSGDVVLRGNTTDFECALSGSGDISAKQLKAKNVEVSISGSGDVDLHCDGELKVRVSGSGDVEYYGNPTKEDSKVSGSGDVSRG</sequence>
<gene>
    <name evidence="4" type="ORF">JM658_09925</name>
</gene>
<feature type="domain" description="Putative auto-transporter adhesin head GIN" evidence="3">
    <location>
        <begin position="43"/>
        <end position="226"/>
    </location>
</feature>
<evidence type="ECO:0000313" key="4">
    <source>
        <dbReference type="EMBL" id="MCF8715142.1"/>
    </source>
</evidence>
<protein>
    <submittedName>
        <fullName evidence="4">DUF2807 domain-containing protein</fullName>
    </submittedName>
</protein>
<evidence type="ECO:0000256" key="1">
    <source>
        <dbReference type="SAM" id="MobiDB-lite"/>
    </source>
</evidence>
<feature type="region of interest" description="Disordered" evidence="1">
    <location>
        <begin position="217"/>
        <end position="242"/>
    </location>
</feature>
<dbReference type="PANTHER" id="PTHR39200">
    <property type="entry name" value="HYPOTHETICAL EXPORTED PROTEIN"/>
    <property type="match status" value="1"/>
</dbReference>
<organism evidence="4 5">
    <name type="scientific">Joostella atrarenae</name>
    <dbReference type="NCBI Taxonomy" id="679257"/>
    <lineage>
        <taxon>Bacteria</taxon>
        <taxon>Pseudomonadati</taxon>
        <taxon>Bacteroidota</taxon>
        <taxon>Flavobacteriia</taxon>
        <taxon>Flavobacteriales</taxon>
        <taxon>Flavobacteriaceae</taxon>
        <taxon>Joostella</taxon>
    </lineage>
</organism>
<dbReference type="RefSeq" id="WP_236959108.1">
    <property type="nucleotide sequence ID" value="NZ_JAETXX010000005.1"/>
</dbReference>
<feature type="signal peptide" evidence="2">
    <location>
        <begin position="1"/>
        <end position="19"/>
    </location>
</feature>
<dbReference type="EMBL" id="JAETXX010000005">
    <property type="protein sequence ID" value="MCF8715142.1"/>
    <property type="molecule type" value="Genomic_DNA"/>
</dbReference>
<dbReference type="Pfam" id="PF10988">
    <property type="entry name" value="DUF2807"/>
    <property type="match status" value="1"/>
</dbReference>
<reference evidence="4 5" key="1">
    <citation type="submission" date="2021-01" db="EMBL/GenBank/DDBJ databases">
        <title>Genome sequencing of Joostella atrarenae M1-2 (= KCTC 23194).</title>
        <authorList>
            <person name="Zakaria M.R."/>
            <person name="Lam M.Q."/>
            <person name="Chong C.S."/>
        </authorList>
    </citation>
    <scope>NUCLEOTIDE SEQUENCE [LARGE SCALE GENOMIC DNA]</scope>
    <source>
        <strain evidence="4 5">M1-2</strain>
    </source>
</reference>
<dbReference type="Proteomes" id="UP000829517">
    <property type="component" value="Unassembled WGS sequence"/>
</dbReference>
<evidence type="ECO:0000313" key="5">
    <source>
        <dbReference type="Proteomes" id="UP000829517"/>
    </source>
</evidence>
<dbReference type="PANTHER" id="PTHR39200:SF1">
    <property type="entry name" value="AUTO-TRANSPORTER ADHESIN HEAD GIN DOMAIN-CONTAINING PROTEIN-RELATED"/>
    <property type="match status" value="1"/>
</dbReference>
<name>A0ABS9J3Y3_9FLAO</name>
<evidence type="ECO:0000256" key="2">
    <source>
        <dbReference type="SAM" id="SignalP"/>
    </source>
</evidence>
<accession>A0ABS9J3Y3</accession>
<keyword evidence="5" id="KW-1185">Reference proteome</keyword>
<feature type="chain" id="PRO_5046073387" evidence="2">
    <location>
        <begin position="20"/>
        <end position="242"/>
    </location>
</feature>
<keyword evidence="2" id="KW-0732">Signal</keyword>